<evidence type="ECO:0000313" key="2">
    <source>
        <dbReference type="Proteomes" id="UP001157502"/>
    </source>
</evidence>
<keyword evidence="2" id="KW-1185">Reference proteome</keyword>
<dbReference type="EMBL" id="CM055729">
    <property type="protein sequence ID" value="KAJ8014898.1"/>
    <property type="molecule type" value="Genomic_DNA"/>
</dbReference>
<evidence type="ECO:0000313" key="1">
    <source>
        <dbReference type="EMBL" id="KAJ8014898.1"/>
    </source>
</evidence>
<gene>
    <name evidence="1" type="ORF">DPEC_G00020560</name>
</gene>
<organism evidence="1 2">
    <name type="scientific">Dallia pectoralis</name>
    <name type="common">Alaska blackfish</name>
    <dbReference type="NCBI Taxonomy" id="75939"/>
    <lineage>
        <taxon>Eukaryota</taxon>
        <taxon>Metazoa</taxon>
        <taxon>Chordata</taxon>
        <taxon>Craniata</taxon>
        <taxon>Vertebrata</taxon>
        <taxon>Euteleostomi</taxon>
        <taxon>Actinopterygii</taxon>
        <taxon>Neopterygii</taxon>
        <taxon>Teleostei</taxon>
        <taxon>Protacanthopterygii</taxon>
        <taxon>Esociformes</taxon>
        <taxon>Umbridae</taxon>
        <taxon>Dallia</taxon>
    </lineage>
</organism>
<protein>
    <submittedName>
        <fullName evidence="1">Uncharacterized protein</fullName>
    </submittedName>
</protein>
<accession>A0ACC2HGA9</accession>
<name>A0ACC2HGA9_DALPE</name>
<sequence>MLHNIRKVLRFLMLLARRGRERLKKPMVLNGGGLLVLLWASPSTPLSAQVVNCTVAAAGPWCTAVPMEEIQHGSLCSTKEFWQRLGPSASPGATPDPEELCAFTELYGPLHFLISLQIREMTLDRCAVRFHTECFLHKLNLTNGGVKIHLKSKLEEQIYSRVFSGKVEKLNLKDQTVIMDVTSSIMQPPLSVVRGPWCQRVHPLSGMGLPLLIPPEAMETGLYGELNLLPISVLAPCVLWYPNLATRFLILEVYVFLYSPINLPIMGHSVFLEQLPNWLGLEKLGLSGLTFTPTHATTSGPVCSDIVYSIDRAYCEDTELEWIPAVKQTLSLFLFFQHFDPFHSQLSDFMDSEELLELHLEDVLRYNKEPLIGALNSLLQNTLKDQQLRHEAQEKMVSAQAVMLNSVCSVVSSSTNVEFRTACLDLMRVHDTYELSASLHESLQRATNDRTASSSRCHCESTDRHTDIRVPQRDATGNEI</sequence>
<reference evidence="1" key="1">
    <citation type="submission" date="2021-05" db="EMBL/GenBank/DDBJ databases">
        <authorList>
            <person name="Pan Q."/>
            <person name="Jouanno E."/>
            <person name="Zahm M."/>
            <person name="Klopp C."/>
            <person name="Cabau C."/>
            <person name="Louis A."/>
            <person name="Berthelot C."/>
            <person name="Parey E."/>
            <person name="Roest Crollius H."/>
            <person name="Montfort J."/>
            <person name="Robinson-Rechavi M."/>
            <person name="Bouchez O."/>
            <person name="Lampietro C."/>
            <person name="Lopez Roques C."/>
            <person name="Donnadieu C."/>
            <person name="Postlethwait J."/>
            <person name="Bobe J."/>
            <person name="Dillon D."/>
            <person name="Chandos A."/>
            <person name="von Hippel F."/>
            <person name="Guiguen Y."/>
        </authorList>
    </citation>
    <scope>NUCLEOTIDE SEQUENCE</scope>
    <source>
        <strain evidence="1">YG-Jan2019</strain>
    </source>
</reference>
<dbReference type="Proteomes" id="UP001157502">
    <property type="component" value="Chromosome 2"/>
</dbReference>
<comment type="caution">
    <text evidence="1">The sequence shown here is derived from an EMBL/GenBank/DDBJ whole genome shotgun (WGS) entry which is preliminary data.</text>
</comment>
<proteinExistence type="predicted"/>